<dbReference type="GO" id="GO:0004674">
    <property type="term" value="F:protein serine/threonine kinase activity"/>
    <property type="evidence" value="ECO:0007669"/>
    <property type="project" value="TreeGrafter"/>
</dbReference>
<dbReference type="OrthoDB" id="346907at2759"/>
<protein>
    <submittedName>
        <fullName evidence="2">Kinase-like domain-containing protein</fullName>
    </submittedName>
</protein>
<keyword evidence="2" id="KW-0418">Kinase</keyword>
<dbReference type="PANTHER" id="PTHR44329">
    <property type="entry name" value="SERINE/THREONINE-PROTEIN KINASE TNNI3K-RELATED"/>
    <property type="match status" value="1"/>
</dbReference>
<dbReference type="InterPro" id="IPR051681">
    <property type="entry name" value="Ser/Thr_Kinases-Pseudokinases"/>
</dbReference>
<dbReference type="GO" id="GO:0005524">
    <property type="term" value="F:ATP binding"/>
    <property type="evidence" value="ECO:0007669"/>
    <property type="project" value="InterPro"/>
</dbReference>
<dbReference type="InterPro" id="IPR011009">
    <property type="entry name" value="Kinase-like_dom_sf"/>
</dbReference>
<keyword evidence="2" id="KW-0808">Transferase</keyword>
<proteinExistence type="predicted"/>
<name>A0A8K0XLK6_9AGAR</name>
<dbReference type="AlphaFoldDB" id="A0A8K0XLK6"/>
<evidence type="ECO:0000313" key="3">
    <source>
        <dbReference type="Proteomes" id="UP000813824"/>
    </source>
</evidence>
<evidence type="ECO:0000259" key="1">
    <source>
        <dbReference type="PROSITE" id="PS50011"/>
    </source>
</evidence>
<reference evidence="2" key="1">
    <citation type="journal article" date="2021" name="New Phytol.">
        <title>Evolutionary innovations through gain and loss of genes in the ectomycorrhizal Boletales.</title>
        <authorList>
            <person name="Wu G."/>
            <person name="Miyauchi S."/>
            <person name="Morin E."/>
            <person name="Kuo A."/>
            <person name="Drula E."/>
            <person name="Varga T."/>
            <person name="Kohler A."/>
            <person name="Feng B."/>
            <person name="Cao Y."/>
            <person name="Lipzen A."/>
            <person name="Daum C."/>
            <person name="Hundley H."/>
            <person name="Pangilinan J."/>
            <person name="Johnson J."/>
            <person name="Barry K."/>
            <person name="LaButti K."/>
            <person name="Ng V."/>
            <person name="Ahrendt S."/>
            <person name="Min B."/>
            <person name="Choi I.G."/>
            <person name="Park H."/>
            <person name="Plett J.M."/>
            <person name="Magnuson J."/>
            <person name="Spatafora J.W."/>
            <person name="Nagy L.G."/>
            <person name="Henrissat B."/>
            <person name="Grigoriev I.V."/>
            <person name="Yang Z.L."/>
            <person name="Xu J."/>
            <person name="Martin F.M."/>
        </authorList>
    </citation>
    <scope>NUCLEOTIDE SEQUENCE</scope>
    <source>
        <strain evidence="2">KKN 215</strain>
    </source>
</reference>
<dbReference type="Gene3D" id="1.10.510.10">
    <property type="entry name" value="Transferase(Phosphotransferase) domain 1"/>
    <property type="match status" value="1"/>
</dbReference>
<dbReference type="EMBL" id="JAEVFJ010000037">
    <property type="protein sequence ID" value="KAH8091022.1"/>
    <property type="molecule type" value="Genomic_DNA"/>
</dbReference>
<feature type="domain" description="Protein kinase" evidence="1">
    <location>
        <begin position="51"/>
        <end position="344"/>
    </location>
</feature>
<dbReference type="InterPro" id="IPR001245">
    <property type="entry name" value="Ser-Thr/Tyr_kinase_cat_dom"/>
</dbReference>
<dbReference type="Proteomes" id="UP000813824">
    <property type="component" value="Unassembled WGS sequence"/>
</dbReference>
<evidence type="ECO:0000313" key="2">
    <source>
        <dbReference type="EMBL" id="KAH8091022.1"/>
    </source>
</evidence>
<comment type="caution">
    <text evidence="2">The sequence shown here is derived from an EMBL/GenBank/DDBJ whole genome shotgun (WGS) entry which is preliminary data.</text>
</comment>
<sequence length="357" mass="40096">MVEDFTPQMVLDGVWEGSSERTSSRELRRLCLQVVAQYGILPTSLTLGRVKHEAESLNATGYADLFRGVYQTSTVALKRFRSYGSMTHADRQKAYKNFLRDTVTWGSLRHDYVLPFLGVADDVSPGTLCIVTPWMENGNLRRYLENETTRGNLTDANFAEKANNWLYQTAEGIAYLHEEGVVHGDLHPGNILVDDAGHIKLTDIGMSITSEVTAYINEFTSGAGALRWTAPELFEPERFGLEESFETCQSDIYAFGCTVFEIYTGNVPFDGKLNSQIPGLVIKGERPHRPPPSQLRTIGDDVWKLITLCWAQKRSRRPSAGQVVKTLSKICHGSQHSHSNKSFFILPSLIRRFVSRN</sequence>
<keyword evidence="3" id="KW-1185">Reference proteome</keyword>
<dbReference type="Pfam" id="PF07714">
    <property type="entry name" value="PK_Tyr_Ser-Thr"/>
    <property type="match status" value="1"/>
</dbReference>
<accession>A0A8K0XLK6</accession>
<dbReference type="InterPro" id="IPR000719">
    <property type="entry name" value="Prot_kinase_dom"/>
</dbReference>
<gene>
    <name evidence="2" type="ORF">BXZ70DRAFT_953971</name>
</gene>
<dbReference type="SUPFAM" id="SSF56112">
    <property type="entry name" value="Protein kinase-like (PK-like)"/>
    <property type="match status" value="1"/>
</dbReference>
<dbReference type="PROSITE" id="PS50011">
    <property type="entry name" value="PROTEIN_KINASE_DOM"/>
    <property type="match status" value="1"/>
</dbReference>
<organism evidence="2 3">
    <name type="scientific">Cristinia sonorae</name>
    <dbReference type="NCBI Taxonomy" id="1940300"/>
    <lineage>
        <taxon>Eukaryota</taxon>
        <taxon>Fungi</taxon>
        <taxon>Dikarya</taxon>
        <taxon>Basidiomycota</taxon>
        <taxon>Agaricomycotina</taxon>
        <taxon>Agaricomycetes</taxon>
        <taxon>Agaricomycetidae</taxon>
        <taxon>Agaricales</taxon>
        <taxon>Pleurotineae</taxon>
        <taxon>Stephanosporaceae</taxon>
        <taxon>Cristinia</taxon>
    </lineage>
</organism>